<dbReference type="Gene3D" id="3.40.50.300">
    <property type="entry name" value="P-loop containing nucleotide triphosphate hydrolases"/>
    <property type="match status" value="1"/>
</dbReference>
<evidence type="ECO:0000313" key="1">
    <source>
        <dbReference type="EMBL" id="GAG11164.1"/>
    </source>
</evidence>
<sequence>KLHEILQTYGLNEEDKAKYEDDLPNFLLKLNAYELNELISNIERNLVSKNKAMCRMYTIHAYKGMENNNIRVFNDINHEEEQNIYYVALTRGKQNIYLNDAPEEDNFEVSFSYNTEIMGSTNKKICYVRNGMVINH</sequence>
<gene>
    <name evidence="1" type="ORF">S01H1_42999</name>
</gene>
<dbReference type="InterPro" id="IPR027417">
    <property type="entry name" value="P-loop_NTPase"/>
</dbReference>
<reference evidence="1" key="1">
    <citation type="journal article" date="2014" name="Front. Microbiol.">
        <title>High frequency of phylogenetically diverse reductive dehalogenase-homologous genes in deep subseafloor sedimentary metagenomes.</title>
        <authorList>
            <person name="Kawai M."/>
            <person name="Futagami T."/>
            <person name="Toyoda A."/>
            <person name="Takaki Y."/>
            <person name="Nishi S."/>
            <person name="Hori S."/>
            <person name="Arai W."/>
            <person name="Tsubouchi T."/>
            <person name="Morono Y."/>
            <person name="Uchiyama I."/>
            <person name="Ito T."/>
            <person name="Fujiyama A."/>
            <person name="Inagaki F."/>
            <person name="Takami H."/>
        </authorList>
    </citation>
    <scope>NUCLEOTIDE SEQUENCE</scope>
    <source>
        <strain evidence="1">Expedition CK06-06</strain>
    </source>
</reference>
<accession>X0UZ98</accession>
<name>X0UZ98_9ZZZZ</name>
<protein>
    <submittedName>
        <fullName evidence="1">Uncharacterized protein</fullName>
    </submittedName>
</protein>
<feature type="non-terminal residue" evidence="1">
    <location>
        <position position="1"/>
    </location>
</feature>
<comment type="caution">
    <text evidence="1">The sequence shown here is derived from an EMBL/GenBank/DDBJ whole genome shotgun (WGS) entry which is preliminary data.</text>
</comment>
<dbReference type="SUPFAM" id="SSF52540">
    <property type="entry name" value="P-loop containing nucleoside triphosphate hydrolases"/>
    <property type="match status" value="1"/>
</dbReference>
<dbReference type="AlphaFoldDB" id="X0UZ98"/>
<proteinExistence type="predicted"/>
<dbReference type="EMBL" id="BARS01027367">
    <property type="protein sequence ID" value="GAG11164.1"/>
    <property type="molecule type" value="Genomic_DNA"/>
</dbReference>
<organism evidence="1">
    <name type="scientific">marine sediment metagenome</name>
    <dbReference type="NCBI Taxonomy" id="412755"/>
    <lineage>
        <taxon>unclassified sequences</taxon>
        <taxon>metagenomes</taxon>
        <taxon>ecological metagenomes</taxon>
    </lineage>
</organism>